<proteinExistence type="predicted"/>
<dbReference type="AlphaFoldDB" id="A0AAP0B5U4"/>
<dbReference type="EMBL" id="JBBWWQ010000015">
    <property type="protein sequence ID" value="KAK8928908.1"/>
    <property type="molecule type" value="Genomic_DNA"/>
</dbReference>
<feature type="domain" description="DUF4216" evidence="1">
    <location>
        <begin position="33"/>
        <end position="106"/>
    </location>
</feature>
<accession>A0AAP0B5U4</accession>
<dbReference type="PANTHER" id="PTHR48258:SF15">
    <property type="entry name" value="OS02G0543900 PROTEIN"/>
    <property type="match status" value="1"/>
</dbReference>
<name>A0AAP0B5U4_9ASPA</name>
<evidence type="ECO:0000313" key="2">
    <source>
        <dbReference type="EMBL" id="KAK8928908.1"/>
    </source>
</evidence>
<evidence type="ECO:0000259" key="1">
    <source>
        <dbReference type="Pfam" id="PF13952"/>
    </source>
</evidence>
<dbReference type="Proteomes" id="UP001418222">
    <property type="component" value="Unassembled WGS sequence"/>
</dbReference>
<dbReference type="InterPro" id="IPR025312">
    <property type="entry name" value="DUF4216"/>
</dbReference>
<evidence type="ECO:0000313" key="3">
    <source>
        <dbReference type="Proteomes" id="UP001418222"/>
    </source>
</evidence>
<organism evidence="2 3">
    <name type="scientific">Platanthera zijinensis</name>
    <dbReference type="NCBI Taxonomy" id="2320716"/>
    <lineage>
        <taxon>Eukaryota</taxon>
        <taxon>Viridiplantae</taxon>
        <taxon>Streptophyta</taxon>
        <taxon>Embryophyta</taxon>
        <taxon>Tracheophyta</taxon>
        <taxon>Spermatophyta</taxon>
        <taxon>Magnoliopsida</taxon>
        <taxon>Liliopsida</taxon>
        <taxon>Asparagales</taxon>
        <taxon>Orchidaceae</taxon>
        <taxon>Orchidoideae</taxon>
        <taxon>Orchideae</taxon>
        <taxon>Orchidinae</taxon>
        <taxon>Platanthera</taxon>
    </lineage>
</organism>
<reference evidence="2 3" key="1">
    <citation type="journal article" date="2022" name="Nat. Plants">
        <title>Genomes of leafy and leafless Platanthera orchids illuminate the evolution of mycoheterotrophy.</title>
        <authorList>
            <person name="Li M.H."/>
            <person name="Liu K.W."/>
            <person name="Li Z."/>
            <person name="Lu H.C."/>
            <person name="Ye Q.L."/>
            <person name="Zhang D."/>
            <person name="Wang J.Y."/>
            <person name="Li Y.F."/>
            <person name="Zhong Z.M."/>
            <person name="Liu X."/>
            <person name="Yu X."/>
            <person name="Liu D.K."/>
            <person name="Tu X.D."/>
            <person name="Liu B."/>
            <person name="Hao Y."/>
            <person name="Liao X.Y."/>
            <person name="Jiang Y.T."/>
            <person name="Sun W.H."/>
            <person name="Chen J."/>
            <person name="Chen Y.Q."/>
            <person name="Ai Y."/>
            <person name="Zhai J.W."/>
            <person name="Wu S.S."/>
            <person name="Zhou Z."/>
            <person name="Hsiao Y.Y."/>
            <person name="Wu W.L."/>
            <person name="Chen Y.Y."/>
            <person name="Lin Y.F."/>
            <person name="Hsu J.L."/>
            <person name="Li C.Y."/>
            <person name="Wang Z.W."/>
            <person name="Zhao X."/>
            <person name="Zhong W.Y."/>
            <person name="Ma X.K."/>
            <person name="Ma L."/>
            <person name="Huang J."/>
            <person name="Chen G.Z."/>
            <person name="Huang M.Z."/>
            <person name="Huang L."/>
            <person name="Peng D.H."/>
            <person name="Luo Y.B."/>
            <person name="Zou S.Q."/>
            <person name="Chen S.P."/>
            <person name="Lan S."/>
            <person name="Tsai W.C."/>
            <person name="Van de Peer Y."/>
            <person name="Liu Z.J."/>
        </authorList>
    </citation>
    <scope>NUCLEOTIDE SEQUENCE [LARGE SCALE GENOMIC DNA]</scope>
    <source>
        <strain evidence="2">Lor287</strain>
    </source>
</reference>
<dbReference type="Pfam" id="PF13952">
    <property type="entry name" value="DUF4216"/>
    <property type="match status" value="1"/>
</dbReference>
<comment type="caution">
    <text evidence="2">The sequence shown here is derived from an EMBL/GenBank/DDBJ whole genome shotgun (WGS) entry which is preliminary data.</text>
</comment>
<keyword evidence="3" id="KW-1185">Reference proteome</keyword>
<sequence>MLKANTISYASLKDKNPRIGGVTYYGKLTDIFEIHYTNEFKFILFKCDWIDPQVGKKVDEFNFTLVNFNHLLYKHNKLTDEPFILATQAEQVCYVTDPLELDWEVVMQLTIRDSFDMYSKDSSHVSHLVPQVEPLSQQELDERVYARDDDVHWVRDGVDGILVDDVQVDVDNAIDDDIIED</sequence>
<protein>
    <recommendedName>
        <fullName evidence="1">DUF4216 domain-containing protein</fullName>
    </recommendedName>
</protein>
<gene>
    <name evidence="2" type="ORF">KSP39_PZI017953</name>
</gene>
<dbReference type="PANTHER" id="PTHR48258">
    <property type="entry name" value="DUF4218 DOMAIN-CONTAINING PROTEIN-RELATED"/>
    <property type="match status" value="1"/>
</dbReference>